<name>A0A4Z0M1N3_9GAMM</name>
<organism evidence="3 4">
    <name type="scientific">Mangrovimicrobium sediminis</name>
    <dbReference type="NCBI Taxonomy" id="2562682"/>
    <lineage>
        <taxon>Bacteria</taxon>
        <taxon>Pseudomonadati</taxon>
        <taxon>Pseudomonadota</taxon>
        <taxon>Gammaproteobacteria</taxon>
        <taxon>Cellvibrionales</taxon>
        <taxon>Halieaceae</taxon>
        <taxon>Mangrovimicrobium</taxon>
    </lineage>
</organism>
<evidence type="ECO:0000313" key="3">
    <source>
        <dbReference type="EMBL" id="TGD73344.1"/>
    </source>
</evidence>
<protein>
    <submittedName>
        <fullName evidence="3">DUF3482 domain-containing protein</fullName>
    </submittedName>
</protein>
<sequence length="521" mass="57649">MPPVAAAPARRGGERGAPRRLAFVCRSPAVHTHPGRGMGGRQGMSRDSQVPGFAVVGRPNKGKSSVVATLARDDSVHIAAAAGSTRDVRRFPMRVDGETLYELVDTPGMQRARQVLAWLREHCQDAAARPAAVRQFLLEHRDDAQFADEVHALEPVVAGAGIIYVVDGSVPFGADYEAEMEVLRWTGRPSLALVNPIENSDYVEQWVTGLGQYFQTVRVFDAHRAEHHKQLELLSLFGHLDPEWQQPLQRAVSVLRADRERQHLEAAEAIALMVEEGITYSVSQALPEGAPEAPVKKLLYNRYCRHLIRRERQCREQVEALFYYRELKTAEAGMDFDEEELFDQENWYLWGLSQRQLLVAAGAAGGIAGGSAGMVVDGMAGGLLHGLGTLAGGIGGAIASSRQVLRRSEDIARWTVSGIPTGGRRLVYGPSRNLNFPFVLLGRALQHHRQVSQRTHAVRGALKLDEPVLDWLDDSQRRKLALIFEDLRRGRRVDQRRSELVGLLRAWCLAADHAESSSSSR</sequence>
<dbReference type="InterPro" id="IPR021871">
    <property type="entry name" value="DUF3482"/>
</dbReference>
<dbReference type="Gene3D" id="3.40.50.300">
    <property type="entry name" value="P-loop containing nucleotide triphosphate hydrolases"/>
    <property type="match status" value="1"/>
</dbReference>
<dbReference type="SUPFAM" id="SSF52540">
    <property type="entry name" value="P-loop containing nucleoside triphosphate hydrolases"/>
    <property type="match status" value="1"/>
</dbReference>
<comment type="caution">
    <text evidence="3">The sequence shown here is derived from an EMBL/GenBank/DDBJ whole genome shotgun (WGS) entry which is preliminary data.</text>
</comment>
<evidence type="ECO:0000259" key="2">
    <source>
        <dbReference type="Pfam" id="PF01926"/>
    </source>
</evidence>
<evidence type="ECO:0000256" key="1">
    <source>
        <dbReference type="SAM" id="MobiDB-lite"/>
    </source>
</evidence>
<keyword evidence="4" id="KW-1185">Reference proteome</keyword>
<reference evidence="3 4" key="1">
    <citation type="submission" date="2019-04" db="EMBL/GenBank/DDBJ databases">
        <title>Taxonomy of novel Haliea sp. from mangrove soil of West Coast of India.</title>
        <authorList>
            <person name="Verma A."/>
            <person name="Kumar P."/>
            <person name="Krishnamurthi S."/>
        </authorList>
    </citation>
    <scope>NUCLEOTIDE SEQUENCE [LARGE SCALE GENOMIC DNA]</scope>
    <source>
        <strain evidence="3 4">SAOS-164</strain>
    </source>
</reference>
<accession>A0A4Z0M1N3</accession>
<gene>
    <name evidence="3" type="ORF">E4634_09930</name>
</gene>
<dbReference type="Pfam" id="PF11981">
    <property type="entry name" value="DUF3482"/>
    <property type="match status" value="1"/>
</dbReference>
<dbReference type="Proteomes" id="UP000298050">
    <property type="component" value="Unassembled WGS sequence"/>
</dbReference>
<dbReference type="OrthoDB" id="5406017at2"/>
<dbReference type="InterPro" id="IPR006073">
    <property type="entry name" value="GTP-bd"/>
</dbReference>
<feature type="domain" description="G" evidence="2">
    <location>
        <begin position="54"/>
        <end position="138"/>
    </location>
</feature>
<dbReference type="AlphaFoldDB" id="A0A4Z0M1N3"/>
<evidence type="ECO:0000313" key="4">
    <source>
        <dbReference type="Proteomes" id="UP000298050"/>
    </source>
</evidence>
<dbReference type="GO" id="GO:0005525">
    <property type="term" value="F:GTP binding"/>
    <property type="evidence" value="ECO:0007669"/>
    <property type="project" value="InterPro"/>
</dbReference>
<feature type="region of interest" description="Disordered" evidence="1">
    <location>
        <begin position="29"/>
        <end position="48"/>
    </location>
</feature>
<dbReference type="InterPro" id="IPR027417">
    <property type="entry name" value="P-loop_NTPase"/>
</dbReference>
<dbReference type="Pfam" id="PF01926">
    <property type="entry name" value="MMR_HSR1"/>
    <property type="match status" value="1"/>
</dbReference>
<dbReference type="EMBL" id="SRLE01000007">
    <property type="protein sequence ID" value="TGD73344.1"/>
    <property type="molecule type" value="Genomic_DNA"/>
</dbReference>
<proteinExistence type="predicted"/>